<protein>
    <recommendedName>
        <fullName evidence="8">Interleukin</fullName>
    </recommendedName>
</protein>
<dbReference type="Gene3D" id="1.20.1250.70">
    <property type="entry name" value="Interleukin-15/Interleukin-21"/>
    <property type="match status" value="1"/>
</dbReference>
<dbReference type="GO" id="GO:0045954">
    <property type="term" value="P:positive regulation of natural killer cell mediated cytotoxicity"/>
    <property type="evidence" value="ECO:0007669"/>
    <property type="project" value="TreeGrafter"/>
</dbReference>
<proteinExistence type="inferred from homology"/>
<keyword evidence="6" id="KW-1015">Disulfide bond</keyword>
<dbReference type="PANTHER" id="PTHR14356:SF2">
    <property type="entry name" value="INTERLEUKIN-21"/>
    <property type="match status" value="1"/>
</dbReference>
<evidence type="ECO:0000256" key="6">
    <source>
        <dbReference type="ARBA" id="ARBA00023157"/>
    </source>
</evidence>
<reference evidence="10 11" key="1">
    <citation type="submission" date="2014-04" db="EMBL/GenBank/DDBJ databases">
        <title>Genome evolution of avian class.</title>
        <authorList>
            <person name="Zhang G."/>
            <person name="Li C."/>
        </authorList>
    </citation>
    <scope>NUCLEOTIDE SEQUENCE [LARGE SCALE GENOMIC DNA]</scope>
    <source>
        <strain evidence="10">BGI_N320</strain>
    </source>
</reference>
<dbReference type="Pfam" id="PF02372">
    <property type="entry name" value="IL15"/>
    <property type="match status" value="1"/>
</dbReference>
<comment type="similarity">
    <text evidence="2 8">Belongs to the IL-15/IL-21 family.</text>
</comment>
<evidence type="ECO:0000256" key="4">
    <source>
        <dbReference type="ARBA" id="ARBA00022525"/>
    </source>
</evidence>
<organism evidence="10 11">
    <name type="scientific">Buceros rhinoceros silvestris</name>
    <dbReference type="NCBI Taxonomy" id="175836"/>
    <lineage>
        <taxon>Eukaryota</taxon>
        <taxon>Metazoa</taxon>
        <taxon>Chordata</taxon>
        <taxon>Craniata</taxon>
        <taxon>Vertebrata</taxon>
        <taxon>Euteleostomi</taxon>
        <taxon>Archelosauria</taxon>
        <taxon>Archosauria</taxon>
        <taxon>Dinosauria</taxon>
        <taxon>Saurischia</taxon>
        <taxon>Theropoda</taxon>
        <taxon>Coelurosauria</taxon>
        <taxon>Aves</taxon>
        <taxon>Neognathae</taxon>
        <taxon>Neoaves</taxon>
        <taxon>Telluraves</taxon>
        <taxon>Coraciimorphae</taxon>
        <taxon>Bucerotiformes</taxon>
        <taxon>Bucerotidae</taxon>
        <taxon>Buceros</taxon>
    </lineage>
</organism>
<evidence type="ECO:0000256" key="7">
    <source>
        <dbReference type="ARBA" id="ARBA00045924"/>
    </source>
</evidence>
<dbReference type="GO" id="GO:0005125">
    <property type="term" value="F:cytokine activity"/>
    <property type="evidence" value="ECO:0007669"/>
    <property type="project" value="UniProtKB-KW"/>
</dbReference>
<evidence type="ECO:0000256" key="2">
    <source>
        <dbReference type="ARBA" id="ARBA00006050"/>
    </source>
</evidence>
<keyword evidence="4" id="KW-0964">Secreted</keyword>
<evidence type="ECO:0000313" key="11">
    <source>
        <dbReference type="Proteomes" id="UP000054064"/>
    </source>
</evidence>
<dbReference type="GO" id="GO:0005615">
    <property type="term" value="C:extracellular space"/>
    <property type="evidence" value="ECO:0007669"/>
    <property type="project" value="UniProtKB-KW"/>
</dbReference>
<dbReference type="GO" id="GO:0005126">
    <property type="term" value="F:cytokine receptor binding"/>
    <property type="evidence" value="ECO:0007669"/>
    <property type="project" value="InterPro"/>
</dbReference>
<dbReference type="InterPro" id="IPR003443">
    <property type="entry name" value="IL-15/IL-21_fam"/>
</dbReference>
<keyword evidence="11" id="KW-1185">Reference proteome</keyword>
<keyword evidence="5 9" id="KW-0732">Signal</keyword>
<dbReference type="Proteomes" id="UP000054064">
    <property type="component" value="Unassembled WGS sequence"/>
</dbReference>
<feature type="signal peptide" evidence="9">
    <location>
        <begin position="1"/>
        <end position="20"/>
    </location>
</feature>
<dbReference type="GO" id="GO:0006955">
    <property type="term" value="P:immune response"/>
    <property type="evidence" value="ECO:0007669"/>
    <property type="project" value="InterPro"/>
</dbReference>
<dbReference type="EMBL" id="KL526929">
    <property type="protein sequence ID" value="KFO91502.1"/>
    <property type="molecule type" value="Genomic_DNA"/>
</dbReference>
<comment type="subcellular location">
    <subcellularLocation>
        <location evidence="1">Secreted</location>
    </subcellularLocation>
</comment>
<comment type="function">
    <text evidence="7">Cytokine with immunoregulatory activity. May promote the transition between innate and adaptive immunity. Induces the production of IgG(1) and IgG(3) in B-cells. Implicated in the generation and maintenance of T follicular helper (Tfh) cells and the formation of germinal-centers. Together with IL6, control the early generation of Tfh cells and are critical for an effective antibody response to acute viral infection. May play a role in proliferation and maturation of natural killer (NK) cells in synergy with IL15. May regulate proliferation of mature B- and T-cells in response to activating stimuli. In synergy with IL15 and IL18 stimulates interferon gamma production in T-cells and NK cells. During T-cell mediated immune response may inhibit dendritic cells (DC) activation and maturation.</text>
</comment>
<gene>
    <name evidence="10" type="ORF">N320_03188</name>
</gene>
<dbReference type="InterPro" id="IPR009079">
    <property type="entry name" value="4_helix_cytokine-like_core"/>
</dbReference>
<evidence type="ECO:0000256" key="5">
    <source>
        <dbReference type="ARBA" id="ARBA00022729"/>
    </source>
</evidence>
<accession>A0A091H9P3</accession>
<feature type="chain" id="PRO_5001874327" description="Interleukin" evidence="9">
    <location>
        <begin position="21"/>
        <end position="132"/>
    </location>
</feature>
<evidence type="ECO:0000256" key="1">
    <source>
        <dbReference type="ARBA" id="ARBA00004613"/>
    </source>
</evidence>
<keyword evidence="3 8" id="KW-0202">Cytokine</keyword>
<dbReference type="SUPFAM" id="SSF47266">
    <property type="entry name" value="4-helical cytokines"/>
    <property type="match status" value="1"/>
</dbReference>
<sequence>MERMIIFCMLFFCSSMALTAAPLRTAKYRQIHKTITRLEDIVKDQDVELLHTPENFVDGCLSAVVTCFQKGIPKLQPKNSEVNPRFNQKIKVLRSFTYSDGGKCEPACESYQKKTPKEFLQSFGKLINKVIR</sequence>
<dbReference type="PANTHER" id="PTHR14356">
    <property type="entry name" value="INTERLEUKIN-15-RELATED"/>
    <property type="match status" value="1"/>
</dbReference>
<evidence type="ECO:0000256" key="9">
    <source>
        <dbReference type="SAM" id="SignalP"/>
    </source>
</evidence>
<name>A0A091H9P3_BUCRH</name>
<dbReference type="AlphaFoldDB" id="A0A091H9P3"/>
<evidence type="ECO:0000256" key="8">
    <source>
        <dbReference type="RuleBase" id="RU003453"/>
    </source>
</evidence>
<evidence type="ECO:0000313" key="10">
    <source>
        <dbReference type="EMBL" id="KFO91502.1"/>
    </source>
</evidence>
<feature type="non-terminal residue" evidence="10">
    <location>
        <position position="132"/>
    </location>
</feature>
<evidence type="ECO:0000256" key="3">
    <source>
        <dbReference type="ARBA" id="ARBA00022514"/>
    </source>
</evidence>